<comment type="caution">
    <text evidence="2">The sequence shown here is derived from an EMBL/GenBank/DDBJ whole genome shotgun (WGS) entry which is preliminary data.</text>
</comment>
<reference evidence="2 3" key="1">
    <citation type="submission" date="2021-06" db="EMBL/GenBank/DDBJ databases">
        <authorList>
            <person name="Kallberg Y."/>
            <person name="Tangrot J."/>
            <person name="Rosling A."/>
        </authorList>
    </citation>
    <scope>NUCLEOTIDE SEQUENCE [LARGE SCALE GENOMIC DNA]</scope>
    <source>
        <strain evidence="2 3">120-4 pot B 10/14</strain>
    </source>
</reference>
<keyword evidence="3" id="KW-1185">Reference proteome</keyword>
<evidence type="ECO:0000313" key="2">
    <source>
        <dbReference type="EMBL" id="CAG8842684.1"/>
    </source>
</evidence>
<protein>
    <submittedName>
        <fullName evidence="2">28539_t:CDS:1</fullName>
    </submittedName>
</protein>
<proteinExistence type="predicted"/>
<feature type="compositionally biased region" description="Polar residues" evidence="1">
    <location>
        <begin position="94"/>
        <end position="104"/>
    </location>
</feature>
<accession>A0ABN7WYK0</accession>
<organism evidence="2 3">
    <name type="scientific">Gigaspora margarita</name>
    <dbReference type="NCBI Taxonomy" id="4874"/>
    <lineage>
        <taxon>Eukaryota</taxon>
        <taxon>Fungi</taxon>
        <taxon>Fungi incertae sedis</taxon>
        <taxon>Mucoromycota</taxon>
        <taxon>Glomeromycotina</taxon>
        <taxon>Glomeromycetes</taxon>
        <taxon>Diversisporales</taxon>
        <taxon>Gigasporaceae</taxon>
        <taxon>Gigaspora</taxon>
    </lineage>
</organism>
<sequence length="119" mass="14071">CAQKKQDYCPMARDQQPKNYHNYKKLLYEQDNDNNIRTNTKKLLLETLEYETTNYKTEEIQNKLIQELLSKEITKKIWTSSPLANQINKRKIQDSGSPVNSATIDDTRKKMKTKMPNIF</sequence>
<dbReference type="EMBL" id="CAJVQB010069812">
    <property type="protein sequence ID" value="CAG8842684.1"/>
    <property type="molecule type" value="Genomic_DNA"/>
</dbReference>
<feature type="region of interest" description="Disordered" evidence="1">
    <location>
        <begin position="89"/>
        <end position="119"/>
    </location>
</feature>
<gene>
    <name evidence="2" type="ORF">GMARGA_LOCUS36120</name>
</gene>
<feature type="non-terminal residue" evidence="2">
    <location>
        <position position="119"/>
    </location>
</feature>
<feature type="non-terminal residue" evidence="2">
    <location>
        <position position="1"/>
    </location>
</feature>
<dbReference type="Proteomes" id="UP000789901">
    <property type="component" value="Unassembled WGS sequence"/>
</dbReference>
<name>A0ABN7WYK0_GIGMA</name>
<evidence type="ECO:0000313" key="3">
    <source>
        <dbReference type="Proteomes" id="UP000789901"/>
    </source>
</evidence>
<evidence type="ECO:0000256" key="1">
    <source>
        <dbReference type="SAM" id="MobiDB-lite"/>
    </source>
</evidence>